<dbReference type="EMBL" id="MN718199">
    <property type="protein sequence ID" value="QGZ16060.1"/>
    <property type="molecule type" value="Genomic_DNA"/>
</dbReference>
<proteinExistence type="predicted"/>
<keyword evidence="2" id="KW-1185">Reference proteome</keyword>
<accession>A0A6B9J557</accession>
<gene>
    <name evidence="1" type="ORF">Kuja_0690</name>
</gene>
<evidence type="ECO:0000313" key="2">
    <source>
        <dbReference type="Proteomes" id="UP000433471"/>
    </source>
</evidence>
<name>A0A6B9J557_9CAUD</name>
<protein>
    <submittedName>
        <fullName evidence="1">Uncharacterized protein</fullName>
    </submittedName>
</protein>
<sequence>MRNIHFKLFIMDLKQFESYGRVVIHCQTMVYNSGEYRVNNLPVIGDMQFTEDFVRQNFNCVIKDASELALVFITPFNNSEPDAIASGVKAEKMFREFVEIDILFKKRDLLDQQNKIGNKIEDLDFLLSKVRE</sequence>
<dbReference type="Proteomes" id="UP000433471">
    <property type="component" value="Segment"/>
</dbReference>
<organism evidence="1 2">
    <name type="scientific">Vibrio phage vB_VchM_Kuja</name>
    <dbReference type="NCBI Taxonomy" id="2686437"/>
    <lineage>
        <taxon>Viruses</taxon>
        <taxon>Duplodnaviria</taxon>
        <taxon>Heunggongvirae</taxon>
        <taxon>Uroviricota</taxon>
        <taxon>Caudoviricetes</taxon>
        <taxon>Pantevenvirales</taxon>
        <taxon>Ackermannviridae</taxon>
        <taxon>Kujavirus</taxon>
        <taxon>Kujavirus kuja</taxon>
    </lineage>
</organism>
<evidence type="ECO:0000313" key="1">
    <source>
        <dbReference type="EMBL" id="QGZ16060.1"/>
    </source>
</evidence>
<reference evidence="1 2" key="1">
    <citation type="submission" date="2019-11" db="EMBL/GenBank/DDBJ databases">
        <title>Characterization of a novel member of the family Ackermannviridae.</title>
        <authorList>
            <person name="Maina A.N."/>
            <person name="Mwaura F.B."/>
            <person name="Jumba M."/>
        </authorList>
    </citation>
    <scope>NUCLEOTIDE SEQUENCE [LARGE SCALE GENOMIC DNA]</scope>
</reference>